<evidence type="ECO:0000313" key="2">
    <source>
        <dbReference type="Proteomes" id="UP000613743"/>
    </source>
</evidence>
<gene>
    <name evidence="1" type="primary">s4P</name>
    <name evidence="1" type="ORF">GCM10009332_23120</name>
</gene>
<dbReference type="RefSeq" id="WP_188921076.1">
    <property type="nucleotide sequence ID" value="NZ_BMPZ01000006.1"/>
</dbReference>
<comment type="caution">
    <text evidence="1">The sequence shown here is derived from an EMBL/GenBank/DDBJ whole genome shotgun (WGS) entry which is preliminary data.</text>
</comment>
<dbReference type="EMBL" id="BMPZ01000006">
    <property type="protein sequence ID" value="GGI85168.1"/>
    <property type="molecule type" value="Genomic_DNA"/>
</dbReference>
<evidence type="ECO:0000313" key="1">
    <source>
        <dbReference type="EMBL" id="GGI85168.1"/>
    </source>
</evidence>
<protein>
    <submittedName>
        <fullName evidence="1">QueD-like protein</fullName>
    </submittedName>
</protein>
<dbReference type="InterPro" id="IPR021879">
    <property type="entry name" value="VC2046_fam"/>
</dbReference>
<name>A0A917JU07_9GAMM</name>
<dbReference type="Pfam" id="PF11993">
    <property type="entry name" value="VC2046"/>
    <property type="match status" value="1"/>
</dbReference>
<dbReference type="AlphaFoldDB" id="A0A917JU07"/>
<dbReference type="Proteomes" id="UP000613743">
    <property type="component" value="Unassembled WGS sequence"/>
</dbReference>
<reference evidence="1" key="2">
    <citation type="submission" date="2020-09" db="EMBL/GenBank/DDBJ databases">
        <authorList>
            <person name="Sun Q."/>
            <person name="Ohkuma M."/>
        </authorList>
    </citation>
    <scope>NUCLEOTIDE SEQUENCE</scope>
    <source>
        <strain evidence="1">JCM 30804</strain>
    </source>
</reference>
<organism evidence="1 2">
    <name type="scientific">Shewanella gelidii</name>
    <dbReference type="NCBI Taxonomy" id="1642821"/>
    <lineage>
        <taxon>Bacteria</taxon>
        <taxon>Pseudomonadati</taxon>
        <taxon>Pseudomonadota</taxon>
        <taxon>Gammaproteobacteria</taxon>
        <taxon>Alteromonadales</taxon>
        <taxon>Shewanellaceae</taxon>
        <taxon>Shewanella</taxon>
    </lineage>
</organism>
<keyword evidence="2" id="KW-1185">Reference proteome</keyword>
<reference evidence="1" key="1">
    <citation type="journal article" date="2014" name="Int. J. Syst. Evol. Microbiol.">
        <title>Complete genome sequence of Corynebacterium casei LMG S-19264T (=DSM 44701T), isolated from a smear-ripened cheese.</title>
        <authorList>
            <consortium name="US DOE Joint Genome Institute (JGI-PGF)"/>
            <person name="Walter F."/>
            <person name="Albersmeier A."/>
            <person name="Kalinowski J."/>
            <person name="Ruckert C."/>
        </authorList>
    </citation>
    <scope>NUCLEOTIDE SEQUENCE</scope>
    <source>
        <strain evidence="1">JCM 30804</strain>
    </source>
</reference>
<proteinExistence type="predicted"/>
<accession>A0A917JU07</accession>
<sequence length="159" mass="18349">MQIDVQLINESQLGRRLNHAIENNRRGEFGLLLSMLSIDARDMSQFQLDNETDETKRLRKQFQLGHQQALIEVLNSDHDPTDHSQLFIQEGSCSFRLHQAMKPEALVIRGQQSMSMNQVLSNCDAVTKLRHLKQIQTPLTDTEHLSEQLSKQRQFEIAV</sequence>